<sequence length="78" mass="9366">MMKTGLFRESRENEWQEKCVYQFTSIHYASVKRLTYEKLKMPIYILIIKSHQLSMPMFLLNQLAPQDLEEALLKIQTE</sequence>
<keyword evidence="1" id="KW-1185">Reference proteome</keyword>
<name>A0A5S6QJ17_TRIMR</name>
<accession>A0A5S6QJ17</accession>
<organism evidence="1 2">
    <name type="scientific">Trichuris muris</name>
    <name type="common">Mouse whipworm</name>
    <dbReference type="NCBI Taxonomy" id="70415"/>
    <lineage>
        <taxon>Eukaryota</taxon>
        <taxon>Metazoa</taxon>
        <taxon>Ecdysozoa</taxon>
        <taxon>Nematoda</taxon>
        <taxon>Enoplea</taxon>
        <taxon>Dorylaimia</taxon>
        <taxon>Trichinellida</taxon>
        <taxon>Trichuridae</taxon>
        <taxon>Trichuris</taxon>
    </lineage>
</organism>
<dbReference type="AlphaFoldDB" id="A0A5S6QJ17"/>
<evidence type="ECO:0000313" key="2">
    <source>
        <dbReference type="WBParaSite" id="TMUE_2000007160.1"/>
    </source>
</evidence>
<protein>
    <submittedName>
        <fullName evidence="2">Uncharacterized protein</fullName>
    </submittedName>
</protein>
<evidence type="ECO:0000313" key="1">
    <source>
        <dbReference type="Proteomes" id="UP000046395"/>
    </source>
</evidence>
<reference evidence="2" key="1">
    <citation type="submission" date="2019-12" db="UniProtKB">
        <authorList>
            <consortium name="WormBaseParasite"/>
        </authorList>
    </citation>
    <scope>IDENTIFICATION</scope>
</reference>
<dbReference type="WBParaSite" id="TMUE_2000007160.1">
    <property type="protein sequence ID" value="TMUE_2000007160.1"/>
    <property type="gene ID" value="WBGene00286989"/>
</dbReference>
<dbReference type="Proteomes" id="UP000046395">
    <property type="component" value="Unassembled WGS sequence"/>
</dbReference>
<proteinExistence type="predicted"/>